<dbReference type="InterPro" id="IPR036102">
    <property type="entry name" value="OsmC/Ohrsf"/>
</dbReference>
<dbReference type="AlphaFoldDB" id="A0A3D8MAT9"/>
<dbReference type="PANTHER" id="PTHR34352">
    <property type="entry name" value="PROTEIN YHFA"/>
    <property type="match status" value="1"/>
</dbReference>
<proteinExistence type="predicted"/>
<dbReference type="OrthoDB" id="9804010at2"/>
<dbReference type="EMBL" id="QRHA01000003">
    <property type="protein sequence ID" value="RDV27400.1"/>
    <property type="molecule type" value="Genomic_DNA"/>
</dbReference>
<dbReference type="Gene3D" id="2.20.25.10">
    <property type="match status" value="1"/>
</dbReference>
<sequence>MKSNVVWEKDLTFSASTETGFNTIMDGEGKALSPMEAVLNSVGACSSIDIVDILKKGRFTLTKCECVLEAKRAENPPRVFTDIHAHYKVQGEGLTEKAVQRAVTLSAEKYCSVMLMLQKSVNITTSFEILAGE</sequence>
<dbReference type="InterPro" id="IPR003718">
    <property type="entry name" value="OsmC/Ohr_fam"/>
</dbReference>
<reference evidence="2" key="1">
    <citation type="submission" date="2018-08" db="EMBL/GenBank/DDBJ databases">
        <authorList>
            <person name="Zhang J."/>
            <person name="Du Z.-J."/>
        </authorList>
    </citation>
    <scope>NUCLEOTIDE SEQUENCE [LARGE SCALE GENOMIC DNA]</scope>
    <source>
        <strain evidence="2">KCTC 52655</strain>
    </source>
</reference>
<evidence type="ECO:0000313" key="1">
    <source>
        <dbReference type="EMBL" id="RDV27400.1"/>
    </source>
</evidence>
<dbReference type="RefSeq" id="WP_115592303.1">
    <property type="nucleotide sequence ID" value="NZ_QRHA01000003.1"/>
</dbReference>
<dbReference type="Proteomes" id="UP000256561">
    <property type="component" value="Unassembled WGS sequence"/>
</dbReference>
<keyword evidence="2" id="KW-1185">Reference proteome</keyword>
<name>A0A3D8MAT9_9ALTE</name>
<comment type="caution">
    <text evidence="1">The sequence shown here is derived from an EMBL/GenBank/DDBJ whole genome shotgun (WGS) entry which is preliminary data.</text>
</comment>
<gene>
    <name evidence="1" type="ORF">DXV75_05045</name>
</gene>
<evidence type="ECO:0000313" key="2">
    <source>
        <dbReference type="Proteomes" id="UP000256561"/>
    </source>
</evidence>
<dbReference type="NCBIfam" id="NF008009">
    <property type="entry name" value="PRK10738.1"/>
    <property type="match status" value="1"/>
</dbReference>
<dbReference type="Gene3D" id="3.30.300.20">
    <property type="match status" value="1"/>
</dbReference>
<dbReference type="InterPro" id="IPR015946">
    <property type="entry name" value="KH_dom-like_a/b"/>
</dbReference>
<protein>
    <submittedName>
        <fullName evidence="1">OsmC family protein</fullName>
    </submittedName>
</protein>
<dbReference type="Pfam" id="PF02566">
    <property type="entry name" value="OsmC"/>
    <property type="match status" value="1"/>
</dbReference>
<accession>A0A3D8MAT9</accession>
<dbReference type="PANTHER" id="PTHR34352:SF1">
    <property type="entry name" value="PROTEIN YHFA"/>
    <property type="match status" value="1"/>
</dbReference>
<organism evidence="1 2">
    <name type="scientific">Alteromonas aestuariivivens</name>
    <dbReference type="NCBI Taxonomy" id="1938339"/>
    <lineage>
        <taxon>Bacteria</taxon>
        <taxon>Pseudomonadati</taxon>
        <taxon>Pseudomonadota</taxon>
        <taxon>Gammaproteobacteria</taxon>
        <taxon>Alteromonadales</taxon>
        <taxon>Alteromonadaceae</taxon>
        <taxon>Alteromonas/Salinimonas group</taxon>
        <taxon>Alteromonas</taxon>
    </lineage>
</organism>
<dbReference type="SUPFAM" id="SSF82784">
    <property type="entry name" value="OsmC-like"/>
    <property type="match status" value="1"/>
</dbReference>